<dbReference type="InterPro" id="IPR018640">
    <property type="entry name" value="DUF2063"/>
</dbReference>
<keyword evidence="3" id="KW-1185">Reference proteome</keyword>
<dbReference type="AlphaFoldDB" id="A0A5J6N429"/>
<organism evidence="2 3">
    <name type="scientific">Hypericibacter adhaerens</name>
    <dbReference type="NCBI Taxonomy" id="2602016"/>
    <lineage>
        <taxon>Bacteria</taxon>
        <taxon>Pseudomonadati</taxon>
        <taxon>Pseudomonadota</taxon>
        <taxon>Alphaproteobacteria</taxon>
        <taxon>Rhodospirillales</taxon>
        <taxon>Dongiaceae</taxon>
        <taxon>Hypericibacter</taxon>
    </lineage>
</organism>
<feature type="domain" description="Putative DNA-binding" evidence="1">
    <location>
        <begin position="2"/>
        <end position="86"/>
    </location>
</feature>
<dbReference type="EMBL" id="CP042582">
    <property type="protein sequence ID" value="QEX24668.1"/>
    <property type="molecule type" value="Genomic_DNA"/>
</dbReference>
<dbReference type="KEGG" id="hadh:FRZ61_46090"/>
<reference evidence="2 3" key="1">
    <citation type="submission" date="2019-08" db="EMBL/GenBank/DDBJ databases">
        <title>Hyperibacter terrae gen. nov., sp. nov. and Hyperibacter viscosus sp. nov., two new members in the family Rhodospirillaceae isolated from the rhizosphere of Hypericum perforatum.</title>
        <authorList>
            <person name="Noviana Z."/>
        </authorList>
    </citation>
    <scope>NUCLEOTIDE SEQUENCE [LARGE SCALE GENOMIC DNA]</scope>
    <source>
        <strain evidence="2 3">R5959</strain>
    </source>
</reference>
<dbReference type="Gene3D" id="1.10.150.690">
    <property type="entry name" value="DUF2063"/>
    <property type="match status" value="1"/>
</dbReference>
<name>A0A5J6N429_9PROT</name>
<evidence type="ECO:0000313" key="2">
    <source>
        <dbReference type="EMBL" id="QEX24668.1"/>
    </source>
</evidence>
<evidence type="ECO:0000313" key="3">
    <source>
        <dbReference type="Proteomes" id="UP000325797"/>
    </source>
</evidence>
<sequence>MAILDPDMPVPPGLVGPDGAPSAKRFAVYRNNVVAGLVEALRAAFPALRRIVGDEFFSAMARIYAAQEPPRSPIMLAYGAGFADFVGAFAPAQGLPYLRDVARLERAWAEAYHAPEARPIDPAALGRVRPDRLPCIRFVLHPSLRIVRSPFPVLAIWQTNIGDGMPSAVDIAGGGEDILVIRAAAEVELRALPAGAARFIQALATGAPVADATALALGDEPGFDLARALRGLLEAGAMVGWNLPEERSFSGAAGSA</sequence>
<dbReference type="Proteomes" id="UP000325797">
    <property type="component" value="Chromosome"/>
</dbReference>
<dbReference type="InterPro" id="IPR044922">
    <property type="entry name" value="DUF2063_N_sf"/>
</dbReference>
<protein>
    <submittedName>
        <fullName evidence="2">DUF2063 domain-containing protein</fullName>
    </submittedName>
</protein>
<proteinExistence type="predicted"/>
<accession>A0A5J6N429</accession>
<dbReference type="Pfam" id="PF09836">
    <property type="entry name" value="DUF2063"/>
    <property type="match status" value="1"/>
</dbReference>
<evidence type="ECO:0000259" key="1">
    <source>
        <dbReference type="Pfam" id="PF09836"/>
    </source>
</evidence>
<gene>
    <name evidence="2" type="ORF">FRZ61_46090</name>
</gene>